<comment type="similarity">
    <text evidence="2">Belongs to the GMC oxidoreductase family.</text>
</comment>
<keyword evidence="3" id="KW-0285">Flavoprotein</keyword>
<keyword evidence="4" id="KW-0274">FAD</keyword>
<evidence type="ECO:0000256" key="2">
    <source>
        <dbReference type="ARBA" id="ARBA00010790"/>
    </source>
</evidence>
<dbReference type="SUPFAM" id="SSF54373">
    <property type="entry name" value="FAD-linked reductases, C-terminal domain"/>
    <property type="match status" value="1"/>
</dbReference>
<proteinExistence type="inferred from homology"/>
<protein>
    <submittedName>
        <fullName evidence="8">Uncharacterized protein</fullName>
    </submittedName>
</protein>
<dbReference type="AlphaFoldDB" id="A0A5B9DP85"/>
<dbReference type="Pfam" id="PF05199">
    <property type="entry name" value="GMC_oxred_C"/>
    <property type="match status" value="1"/>
</dbReference>
<evidence type="ECO:0000259" key="6">
    <source>
        <dbReference type="Pfam" id="PF00732"/>
    </source>
</evidence>
<evidence type="ECO:0000313" key="9">
    <source>
        <dbReference type="Proteomes" id="UP000321062"/>
    </source>
</evidence>
<reference evidence="8 9" key="1">
    <citation type="journal article" date="2015" name="Int. J. Syst. Evol. Microbiol.">
        <title>Youhaiella tibetensis gen. nov., sp. nov., isolated from subsurface sediment.</title>
        <authorList>
            <person name="Wang Y.X."/>
            <person name="Huang F.Q."/>
            <person name="Nogi Y."/>
            <person name="Pang S.J."/>
            <person name="Wang P.K."/>
            <person name="Lv J."/>
        </authorList>
    </citation>
    <scope>NUCLEOTIDE SEQUENCE [LARGE SCALE GENOMIC DNA]</scope>
    <source>
        <strain evidence="9">fig4</strain>
    </source>
</reference>
<evidence type="ECO:0000256" key="4">
    <source>
        <dbReference type="ARBA" id="ARBA00022827"/>
    </source>
</evidence>
<keyword evidence="9" id="KW-1185">Reference proteome</keyword>
<dbReference type="RefSeq" id="WP_147656260.1">
    <property type="nucleotide sequence ID" value="NZ_BMFM01000001.1"/>
</dbReference>
<dbReference type="InterPro" id="IPR051473">
    <property type="entry name" value="P2Ox-like"/>
</dbReference>
<keyword evidence="5" id="KW-0560">Oxidoreductase</keyword>
<dbReference type="GO" id="GO:0050660">
    <property type="term" value="F:flavin adenine dinucleotide binding"/>
    <property type="evidence" value="ECO:0007669"/>
    <property type="project" value="InterPro"/>
</dbReference>
<feature type="domain" description="Glucose-methanol-choline oxidoreductase N-terminal" evidence="6">
    <location>
        <begin position="225"/>
        <end position="299"/>
    </location>
</feature>
<evidence type="ECO:0000256" key="1">
    <source>
        <dbReference type="ARBA" id="ARBA00001974"/>
    </source>
</evidence>
<accession>A0A5B9DP85</accession>
<dbReference type="Gene3D" id="3.50.50.60">
    <property type="entry name" value="FAD/NAD(P)-binding domain"/>
    <property type="match status" value="3"/>
</dbReference>
<dbReference type="KEGG" id="yti:FNA67_12540"/>
<dbReference type="GO" id="GO:0016614">
    <property type="term" value="F:oxidoreductase activity, acting on CH-OH group of donors"/>
    <property type="evidence" value="ECO:0007669"/>
    <property type="project" value="InterPro"/>
</dbReference>
<evidence type="ECO:0000313" key="8">
    <source>
        <dbReference type="EMBL" id="QEE20953.1"/>
    </source>
</evidence>
<organism evidence="8 9">
    <name type="scientific">Paradevosia tibetensis</name>
    <dbReference type="NCBI Taxonomy" id="1447062"/>
    <lineage>
        <taxon>Bacteria</taxon>
        <taxon>Pseudomonadati</taxon>
        <taxon>Pseudomonadota</taxon>
        <taxon>Alphaproteobacteria</taxon>
        <taxon>Hyphomicrobiales</taxon>
        <taxon>Devosiaceae</taxon>
        <taxon>Paradevosia</taxon>
    </lineage>
</organism>
<dbReference type="InterPro" id="IPR036188">
    <property type="entry name" value="FAD/NAD-bd_sf"/>
</dbReference>
<evidence type="ECO:0000256" key="3">
    <source>
        <dbReference type="ARBA" id="ARBA00022630"/>
    </source>
</evidence>
<dbReference type="PANTHER" id="PTHR42784">
    <property type="entry name" value="PYRANOSE 2-OXIDASE"/>
    <property type="match status" value="1"/>
</dbReference>
<dbReference type="InterPro" id="IPR007867">
    <property type="entry name" value="GMC_OxRtase_C"/>
</dbReference>
<dbReference type="SUPFAM" id="SSF51905">
    <property type="entry name" value="FAD/NAD(P)-binding domain"/>
    <property type="match status" value="1"/>
</dbReference>
<dbReference type="EMBL" id="CP041690">
    <property type="protein sequence ID" value="QEE20953.1"/>
    <property type="molecule type" value="Genomic_DNA"/>
</dbReference>
<name>A0A5B9DP85_9HYPH</name>
<dbReference type="OrthoDB" id="9798604at2"/>
<feature type="domain" description="Glucose-methanol-choline oxidoreductase C-terminal" evidence="7">
    <location>
        <begin position="365"/>
        <end position="481"/>
    </location>
</feature>
<dbReference type="PANTHER" id="PTHR42784:SF1">
    <property type="entry name" value="PYRANOSE 2-OXIDASE"/>
    <property type="match status" value="1"/>
</dbReference>
<comment type="cofactor">
    <cofactor evidence="1">
        <name>FAD</name>
        <dbReference type="ChEBI" id="CHEBI:57692"/>
    </cofactor>
</comment>
<dbReference type="InterPro" id="IPR000172">
    <property type="entry name" value="GMC_OxRdtase_N"/>
</dbReference>
<gene>
    <name evidence="8" type="ORF">FNA67_12540</name>
</gene>
<evidence type="ECO:0000259" key="7">
    <source>
        <dbReference type="Pfam" id="PF05199"/>
    </source>
</evidence>
<dbReference type="Proteomes" id="UP000321062">
    <property type="component" value="Chromosome"/>
</dbReference>
<sequence length="495" mass="53698">MQDLSADVVIVGSGPTGSAYARIIRRDWPEARILMLEAGPYLRAEKGAHLDNIADLEARTAAEIGAQGPTRSAYAPITEAEWNERRAGRFDGSLLRRQGLFLANEADPHDETLFAGFAAANVGGMGTKWTTGCPRPSQSERIPFIAAEQMDEALGLAEDLLKVNKDLHPNDPGASRLREQLGAMFNQGRAPDRQVQPMPLACTPTASGFLRHGIDVILGQMLEESEETFRILPDTGCRRIIHENGRATGVEIATPGSNDTRRVAAGTVIVAADSLHSPQLLYASGIRPAALGRTINDHYQVTKLIEVETDQPMQSMSWIPRVDDWPFSVTIGPTSANTMPFPADFKGQPVFIGLFCASDVDPGNRMEFDETRTDWLGLPTISIRARKTPGDLARLEEGKALVARITDALGRSAPGFETVVLPVGSSLHYQGTMRMGERNDGESVCDANSRVWGFENLYVAGNGIIPTVTATNPTLFSVALATIGARQIARERRQT</sequence>
<dbReference type="Pfam" id="PF00732">
    <property type="entry name" value="GMC_oxred_N"/>
    <property type="match status" value="1"/>
</dbReference>
<evidence type="ECO:0000256" key="5">
    <source>
        <dbReference type="ARBA" id="ARBA00023002"/>
    </source>
</evidence>